<dbReference type="Gene3D" id="1.10.3720.10">
    <property type="entry name" value="MetI-like"/>
    <property type="match status" value="1"/>
</dbReference>
<feature type="transmembrane region" description="Helical" evidence="8">
    <location>
        <begin position="211"/>
        <end position="233"/>
    </location>
</feature>
<dbReference type="EMBL" id="FMZM01000008">
    <property type="protein sequence ID" value="SDD50466.1"/>
    <property type="molecule type" value="Genomic_DNA"/>
</dbReference>
<reference evidence="9 10" key="1">
    <citation type="submission" date="2016-10" db="EMBL/GenBank/DDBJ databases">
        <authorList>
            <person name="de Groot N.N."/>
        </authorList>
    </citation>
    <scope>NUCLEOTIDE SEQUENCE [LARGE SCALE GENOMIC DNA]</scope>
    <source>
        <strain evidence="9 10">CGMCC 4.6858</strain>
    </source>
</reference>
<dbReference type="CDD" id="cd06261">
    <property type="entry name" value="TM_PBP2"/>
    <property type="match status" value="1"/>
</dbReference>
<feature type="transmembrane region" description="Helical" evidence="8">
    <location>
        <begin position="119"/>
        <end position="140"/>
    </location>
</feature>
<name>A0A1G6VCB2_9ACTN</name>
<sequence length="301" mass="32640">MTSTKQHGGLARPSLGARLRRGVEPAVLLGPGLLFYAALVAAPVLLVTGYMFARRGRFGGVEWELSLDNFSRVTDSVYLEVFRESLGLAFVATLLALLIGYPTAYAIAKLPPRWRTVALVLVVVPFWTNFLIRVYAWIVLLNSQGLLNDLLVGIGVTDDRFTLLYTPGAVVVGLVYSYLPLMILPLYAAIEKVDEDLLEASADLGAGRVRTFLGVQLPLTMPGVVTGSILVFVPSLGNFVVPELLGGGKTVMVGNLIRDQFLKAQDWPFGSVLAMIVVVLLVLLFLGQAWVTRRVEGPARG</sequence>
<comment type="similarity">
    <text evidence="2">Belongs to the binding-protein-dependent transport system permease family. CysTW subfamily.</text>
</comment>
<keyword evidence="6 8" id="KW-1133">Transmembrane helix</keyword>
<proteinExistence type="inferred from homology"/>
<evidence type="ECO:0000256" key="8">
    <source>
        <dbReference type="RuleBase" id="RU363032"/>
    </source>
</evidence>
<evidence type="ECO:0000256" key="4">
    <source>
        <dbReference type="ARBA" id="ARBA00022475"/>
    </source>
</evidence>
<feature type="transmembrane region" description="Helical" evidence="8">
    <location>
        <begin position="86"/>
        <end position="107"/>
    </location>
</feature>
<protein>
    <submittedName>
        <fullName evidence="9">Spermidine/putrescine transport system permease protein</fullName>
    </submittedName>
</protein>
<keyword evidence="4" id="KW-1003">Cell membrane</keyword>
<keyword evidence="5 8" id="KW-0812">Transmembrane</keyword>
<keyword evidence="7 8" id="KW-0472">Membrane</keyword>
<dbReference type="SUPFAM" id="SSF161098">
    <property type="entry name" value="MetI-like"/>
    <property type="match status" value="1"/>
</dbReference>
<comment type="subcellular location">
    <subcellularLocation>
        <location evidence="1 8">Cell membrane</location>
        <topology evidence="1 8">Multi-pass membrane protein</topology>
    </subcellularLocation>
</comment>
<accession>A0A1G6VCB2</accession>
<dbReference type="AlphaFoldDB" id="A0A1G6VCB2"/>
<dbReference type="PANTHER" id="PTHR42929:SF1">
    <property type="entry name" value="INNER MEMBRANE ABC TRANSPORTER PERMEASE PROTEIN YDCU-RELATED"/>
    <property type="match status" value="1"/>
</dbReference>
<dbReference type="PANTHER" id="PTHR42929">
    <property type="entry name" value="INNER MEMBRANE ABC TRANSPORTER PERMEASE PROTEIN YDCU-RELATED-RELATED"/>
    <property type="match status" value="1"/>
</dbReference>
<evidence type="ECO:0000256" key="6">
    <source>
        <dbReference type="ARBA" id="ARBA00022989"/>
    </source>
</evidence>
<gene>
    <name evidence="9" type="ORF">SAMN05421872_108256</name>
</gene>
<dbReference type="InterPro" id="IPR035906">
    <property type="entry name" value="MetI-like_sf"/>
</dbReference>
<evidence type="ECO:0000256" key="5">
    <source>
        <dbReference type="ARBA" id="ARBA00022692"/>
    </source>
</evidence>
<feature type="transmembrane region" description="Helical" evidence="8">
    <location>
        <begin position="169"/>
        <end position="190"/>
    </location>
</feature>
<keyword evidence="10" id="KW-1185">Reference proteome</keyword>
<dbReference type="GO" id="GO:0055085">
    <property type="term" value="P:transmembrane transport"/>
    <property type="evidence" value="ECO:0007669"/>
    <property type="project" value="InterPro"/>
</dbReference>
<evidence type="ECO:0000256" key="2">
    <source>
        <dbReference type="ARBA" id="ARBA00007069"/>
    </source>
</evidence>
<dbReference type="Pfam" id="PF00528">
    <property type="entry name" value="BPD_transp_1"/>
    <property type="match status" value="1"/>
</dbReference>
<dbReference type="PROSITE" id="PS50928">
    <property type="entry name" value="ABC_TM1"/>
    <property type="match status" value="1"/>
</dbReference>
<feature type="transmembrane region" description="Helical" evidence="8">
    <location>
        <begin position="269"/>
        <end position="291"/>
    </location>
</feature>
<organism evidence="9 10">
    <name type="scientific">Nocardioides lianchengensis</name>
    <dbReference type="NCBI Taxonomy" id="1045774"/>
    <lineage>
        <taxon>Bacteria</taxon>
        <taxon>Bacillati</taxon>
        <taxon>Actinomycetota</taxon>
        <taxon>Actinomycetes</taxon>
        <taxon>Propionibacteriales</taxon>
        <taxon>Nocardioidaceae</taxon>
        <taxon>Nocardioides</taxon>
    </lineage>
</organism>
<evidence type="ECO:0000256" key="7">
    <source>
        <dbReference type="ARBA" id="ARBA00023136"/>
    </source>
</evidence>
<dbReference type="STRING" id="1045774.SAMN05421872_108256"/>
<keyword evidence="3 8" id="KW-0813">Transport</keyword>
<feature type="transmembrane region" description="Helical" evidence="8">
    <location>
        <begin position="26"/>
        <end position="53"/>
    </location>
</feature>
<dbReference type="RefSeq" id="WP_090858260.1">
    <property type="nucleotide sequence ID" value="NZ_FMZM01000008.1"/>
</dbReference>
<dbReference type="GO" id="GO:0005886">
    <property type="term" value="C:plasma membrane"/>
    <property type="evidence" value="ECO:0007669"/>
    <property type="project" value="UniProtKB-SubCell"/>
</dbReference>
<evidence type="ECO:0000313" key="9">
    <source>
        <dbReference type="EMBL" id="SDD50466.1"/>
    </source>
</evidence>
<evidence type="ECO:0000256" key="3">
    <source>
        <dbReference type="ARBA" id="ARBA00022448"/>
    </source>
</evidence>
<dbReference type="Proteomes" id="UP000199034">
    <property type="component" value="Unassembled WGS sequence"/>
</dbReference>
<dbReference type="InterPro" id="IPR000515">
    <property type="entry name" value="MetI-like"/>
</dbReference>
<evidence type="ECO:0000313" key="10">
    <source>
        <dbReference type="Proteomes" id="UP000199034"/>
    </source>
</evidence>
<dbReference type="OrthoDB" id="9808619at2"/>
<evidence type="ECO:0000256" key="1">
    <source>
        <dbReference type="ARBA" id="ARBA00004651"/>
    </source>
</evidence>